<organism evidence="2 3">
    <name type="scientific">Stenotrophomonas maltophilia</name>
    <name type="common">Pseudomonas maltophilia</name>
    <name type="synonym">Xanthomonas maltophilia</name>
    <dbReference type="NCBI Taxonomy" id="40324"/>
    <lineage>
        <taxon>Bacteria</taxon>
        <taxon>Pseudomonadati</taxon>
        <taxon>Pseudomonadota</taxon>
        <taxon>Gammaproteobacteria</taxon>
        <taxon>Lysobacterales</taxon>
        <taxon>Lysobacteraceae</taxon>
        <taxon>Stenotrophomonas</taxon>
        <taxon>Stenotrophomonas maltophilia group</taxon>
    </lineage>
</organism>
<proteinExistence type="predicted"/>
<evidence type="ECO:0000256" key="1">
    <source>
        <dbReference type="SAM" id="MobiDB-lite"/>
    </source>
</evidence>
<gene>
    <name evidence="2" type="ORF">QEG23_000249</name>
</gene>
<comment type="caution">
    <text evidence="2">The sequence shown here is derived from an EMBL/GenBank/DDBJ whole genome shotgun (WGS) entry which is preliminary data.</text>
</comment>
<dbReference type="AlphaFoldDB" id="A0AAI9BXZ6"/>
<protein>
    <submittedName>
        <fullName evidence="2">Uncharacterized protein</fullName>
    </submittedName>
</protein>
<accession>A0AAI9BXZ6</accession>
<name>A0AAI9BXZ6_STEMA</name>
<dbReference type="Proteomes" id="UP001218208">
    <property type="component" value="Unassembled WGS sequence"/>
</dbReference>
<evidence type="ECO:0000313" key="2">
    <source>
        <dbReference type="EMBL" id="EKT4090779.1"/>
    </source>
</evidence>
<feature type="compositionally biased region" description="Low complexity" evidence="1">
    <location>
        <begin position="92"/>
        <end position="101"/>
    </location>
</feature>
<sequence>MPLLVELVDAGVLSGSDVGGAPFTWSASHGRSAGASVVLVPDDGEPCWYCPSMVVGEYIRQQQALIARRRVKAVRRHKGETSPWLDLGEAKPSNSNAAPSADTSARVCLEMRKAGVRGSIPTHPSLLAAIVEGGTPEMFAEAARDAARLGKGFIWAVATVRARLEGAERSASRARAFGDGQAR</sequence>
<evidence type="ECO:0000313" key="3">
    <source>
        <dbReference type="Proteomes" id="UP001218208"/>
    </source>
</evidence>
<feature type="region of interest" description="Disordered" evidence="1">
    <location>
        <begin position="83"/>
        <end position="102"/>
    </location>
</feature>
<reference evidence="2" key="1">
    <citation type="submission" date="2022-07" db="EMBL/GenBank/DDBJ databases">
        <authorList>
            <consortium name="DAFM: The Division of Animal and Food Microbiology"/>
        </authorList>
    </citation>
    <scope>NUCLEOTIDE SEQUENCE</scope>
    <source>
        <strain evidence="2">19MO01SH01-2</strain>
    </source>
</reference>
<dbReference type="EMBL" id="ABLOJW010000001">
    <property type="protein sequence ID" value="EKT4090779.1"/>
    <property type="molecule type" value="Genomic_DNA"/>
</dbReference>